<protein>
    <submittedName>
        <fullName evidence="3">Transposase</fullName>
    </submittedName>
</protein>
<dbReference type="WBParaSite" id="NBR_0002038001-mRNA-1">
    <property type="protein sequence ID" value="NBR_0002038001-mRNA-1"/>
    <property type="gene ID" value="NBR_0002038001"/>
</dbReference>
<name>A0A0N4YT08_NIPBR</name>
<organism evidence="3">
    <name type="scientific">Nippostrongylus brasiliensis</name>
    <name type="common">Rat hookworm</name>
    <dbReference type="NCBI Taxonomy" id="27835"/>
    <lineage>
        <taxon>Eukaryota</taxon>
        <taxon>Metazoa</taxon>
        <taxon>Ecdysozoa</taxon>
        <taxon>Nematoda</taxon>
        <taxon>Chromadorea</taxon>
        <taxon>Rhabditida</taxon>
        <taxon>Rhabditina</taxon>
        <taxon>Rhabditomorpha</taxon>
        <taxon>Strongyloidea</taxon>
        <taxon>Heligmosomidae</taxon>
        <taxon>Nippostrongylus</taxon>
    </lineage>
</organism>
<keyword evidence="2" id="KW-1185">Reference proteome</keyword>
<evidence type="ECO:0000313" key="3">
    <source>
        <dbReference type="WBParaSite" id="NBR_0002038001-mRNA-1"/>
    </source>
</evidence>
<dbReference type="EMBL" id="UYSL01025081">
    <property type="protein sequence ID" value="VDL84118.1"/>
    <property type="molecule type" value="Genomic_DNA"/>
</dbReference>
<reference evidence="1 2" key="2">
    <citation type="submission" date="2018-11" db="EMBL/GenBank/DDBJ databases">
        <authorList>
            <consortium name="Pathogen Informatics"/>
        </authorList>
    </citation>
    <scope>NUCLEOTIDE SEQUENCE [LARGE SCALE GENOMIC DNA]</scope>
</reference>
<evidence type="ECO:0000313" key="2">
    <source>
        <dbReference type="Proteomes" id="UP000271162"/>
    </source>
</evidence>
<accession>A0A0N4YT08</accession>
<proteinExistence type="predicted"/>
<dbReference type="Proteomes" id="UP000271162">
    <property type="component" value="Unassembled WGS sequence"/>
</dbReference>
<reference evidence="3" key="1">
    <citation type="submission" date="2017-02" db="UniProtKB">
        <authorList>
            <consortium name="WormBaseParasite"/>
        </authorList>
    </citation>
    <scope>IDENTIFICATION</scope>
</reference>
<sequence>MIHVLNRDELFSQSLSLRFRFVRDEGVLEIDEGETLEWDDMEMKINARQLHHLRFADDIVLKSPSITHSE</sequence>
<evidence type="ECO:0000313" key="1">
    <source>
        <dbReference type="EMBL" id="VDL84118.1"/>
    </source>
</evidence>
<dbReference type="AlphaFoldDB" id="A0A0N4YT08"/>
<gene>
    <name evidence="1" type="ORF">NBR_LOCUS20381</name>
</gene>